<evidence type="ECO:0000313" key="4">
    <source>
        <dbReference type="Proteomes" id="UP001501221"/>
    </source>
</evidence>
<keyword evidence="2" id="KW-0732">Signal</keyword>
<evidence type="ECO:0000313" key="3">
    <source>
        <dbReference type="EMBL" id="GAA0199747.1"/>
    </source>
</evidence>
<dbReference type="PANTHER" id="PTHR33361">
    <property type="entry name" value="GLR0591 PROTEIN"/>
    <property type="match status" value="1"/>
</dbReference>
<reference evidence="3 4" key="1">
    <citation type="journal article" date="2019" name="Int. J. Syst. Evol. Microbiol.">
        <title>The Global Catalogue of Microorganisms (GCM) 10K type strain sequencing project: providing services to taxonomists for standard genome sequencing and annotation.</title>
        <authorList>
            <consortium name="The Broad Institute Genomics Platform"/>
            <consortium name="The Broad Institute Genome Sequencing Center for Infectious Disease"/>
            <person name="Wu L."/>
            <person name="Ma J."/>
        </authorList>
    </citation>
    <scope>NUCLEOTIDE SEQUENCE [LARGE SCALE GENOMIC DNA]</scope>
    <source>
        <strain evidence="3 4">JCM 16211</strain>
    </source>
</reference>
<dbReference type="InterPro" id="IPR010281">
    <property type="entry name" value="DUF885"/>
</dbReference>
<dbReference type="PROSITE" id="PS51257">
    <property type="entry name" value="PROKAR_LIPOPROTEIN"/>
    <property type="match status" value="1"/>
</dbReference>
<dbReference type="PANTHER" id="PTHR33361:SF16">
    <property type="entry name" value="DUF885 DOMAIN-CONTAINING PROTEIN"/>
    <property type="match status" value="1"/>
</dbReference>
<feature type="signal peptide" evidence="2">
    <location>
        <begin position="1"/>
        <end position="21"/>
    </location>
</feature>
<feature type="region of interest" description="Disordered" evidence="1">
    <location>
        <begin position="24"/>
        <end position="45"/>
    </location>
</feature>
<protein>
    <submittedName>
        <fullName evidence="3">DUF885 family protein</fullName>
    </submittedName>
</protein>
<sequence length="622" mass="71048">MKSLKFQLSAVALAIALTACGDDASKEGTSNTQKEVEVKSEQVTNLEQTASEEQALSEAEKAKKIYQSYWEENLKMNPLNATFMGDNRYNDRLGDFGSEKGRAEALAFHKKYLNKINQIDQSKIEGQALLSYQIFKNERQAAIEGEKYPDYMQPIQQFYNPFNFFAMLGSGKSAQPFNTVEDYENWLSRLNQAYDSVDVIIKNMRTGMENGVVQPKALMVKVLPQLKAHIVDDVEQSLFYSPIKSMPESFSPEDKQRLTKEYVNTIKTMVVPMYSRMHDFIKDEYLPATRETAGMVALPNGKEWYAFKVKQTTSTDLTPDEIHQIGLDEVARIHGEMKGVMEQVGFEGSLQEFFEFTKNDPQFIFDSKEDMLQAYEDLRETLDKTAPDLFKVIPEAQFEIRAVEAFREQSSSSASYQRPAPDGSRPGIFYVNTYDLSARPTWTVESLYLHEAVPGHHFQISTQQELKDIPDFRRFGGTTAFIEGWGLYSESLGKEMGVYTDPYQYYGALSAELWRAIRLVVDTGLHAKGWTREEVLEYMEKNSAAAEARRVSEAERFMAIPSQALAYKIGQLKIRELRTLAETELGDDFDVREFHYQVLKDGALPLNILEAKIKRWVDSQKS</sequence>
<evidence type="ECO:0000256" key="2">
    <source>
        <dbReference type="SAM" id="SignalP"/>
    </source>
</evidence>
<accession>A0ABN0SU20</accession>
<evidence type="ECO:0000256" key="1">
    <source>
        <dbReference type="SAM" id="MobiDB-lite"/>
    </source>
</evidence>
<dbReference type="EMBL" id="BAAAFM010000001">
    <property type="protein sequence ID" value="GAA0199747.1"/>
    <property type="molecule type" value="Genomic_DNA"/>
</dbReference>
<keyword evidence="4" id="KW-1185">Reference proteome</keyword>
<gene>
    <name evidence="3" type="ORF">GCM10009123_03910</name>
</gene>
<dbReference type="Proteomes" id="UP001501221">
    <property type="component" value="Unassembled WGS sequence"/>
</dbReference>
<dbReference type="RefSeq" id="WP_343985743.1">
    <property type="nucleotide sequence ID" value="NZ_BAAAFM010000001.1"/>
</dbReference>
<feature type="chain" id="PRO_5045272298" evidence="2">
    <location>
        <begin position="22"/>
        <end position="622"/>
    </location>
</feature>
<name>A0ABN0SU20_9GAMM</name>
<organism evidence="3 4">
    <name type="scientific">Kangiella japonica</name>
    <dbReference type="NCBI Taxonomy" id="647384"/>
    <lineage>
        <taxon>Bacteria</taxon>
        <taxon>Pseudomonadati</taxon>
        <taxon>Pseudomonadota</taxon>
        <taxon>Gammaproteobacteria</taxon>
        <taxon>Kangiellales</taxon>
        <taxon>Kangiellaceae</taxon>
        <taxon>Kangiella</taxon>
    </lineage>
</organism>
<proteinExistence type="predicted"/>
<dbReference type="Pfam" id="PF05960">
    <property type="entry name" value="DUF885"/>
    <property type="match status" value="1"/>
</dbReference>
<comment type="caution">
    <text evidence="3">The sequence shown here is derived from an EMBL/GenBank/DDBJ whole genome shotgun (WGS) entry which is preliminary data.</text>
</comment>